<feature type="domain" description="DUF1330" evidence="1">
    <location>
        <begin position="3"/>
        <end position="95"/>
    </location>
</feature>
<dbReference type="SUPFAM" id="SSF54909">
    <property type="entry name" value="Dimeric alpha+beta barrel"/>
    <property type="match status" value="1"/>
</dbReference>
<organism evidence="2">
    <name type="scientific">marine metagenome</name>
    <dbReference type="NCBI Taxonomy" id="408172"/>
    <lineage>
        <taxon>unclassified sequences</taxon>
        <taxon>metagenomes</taxon>
        <taxon>ecological metagenomes</taxon>
    </lineage>
</organism>
<reference evidence="2" key="1">
    <citation type="submission" date="2018-05" db="EMBL/GenBank/DDBJ databases">
        <authorList>
            <person name="Lanie J.A."/>
            <person name="Ng W.-L."/>
            <person name="Kazmierczak K.M."/>
            <person name="Andrzejewski T.M."/>
            <person name="Davidsen T.M."/>
            <person name="Wayne K.J."/>
            <person name="Tettelin H."/>
            <person name="Glass J.I."/>
            <person name="Rusch D."/>
            <person name="Podicherti R."/>
            <person name="Tsui H.-C.T."/>
            <person name="Winkler M.E."/>
        </authorList>
    </citation>
    <scope>NUCLEOTIDE SEQUENCE</scope>
</reference>
<name>A0A381PWM6_9ZZZZ</name>
<dbReference type="InterPro" id="IPR011008">
    <property type="entry name" value="Dimeric_a/b-barrel"/>
</dbReference>
<evidence type="ECO:0000259" key="1">
    <source>
        <dbReference type="Pfam" id="PF07045"/>
    </source>
</evidence>
<protein>
    <recommendedName>
        <fullName evidence="1">DUF1330 domain-containing protein</fullName>
    </recommendedName>
</protein>
<dbReference type="Pfam" id="PF07045">
    <property type="entry name" value="DUF1330"/>
    <property type="match status" value="1"/>
</dbReference>
<dbReference type="Gene3D" id="3.30.70.100">
    <property type="match status" value="1"/>
</dbReference>
<sequence>VAKAYLVALLKINDAEAMGPYMTAVEKTVTDHGGSYLVRGGAQHYTEGDPNPVAVVLEFPDSDSAIAWKTSAAYQEILPFRLDNSEGPLVICDGV</sequence>
<feature type="non-terminal residue" evidence="2">
    <location>
        <position position="1"/>
    </location>
</feature>
<accession>A0A381PWM6</accession>
<evidence type="ECO:0000313" key="2">
    <source>
        <dbReference type="EMBL" id="SUZ71310.1"/>
    </source>
</evidence>
<dbReference type="PANTHER" id="PTHR41521:SF4">
    <property type="entry name" value="BLR0684 PROTEIN"/>
    <property type="match status" value="1"/>
</dbReference>
<gene>
    <name evidence="2" type="ORF">METZ01_LOCUS24164</name>
</gene>
<dbReference type="EMBL" id="UINC01001116">
    <property type="protein sequence ID" value="SUZ71310.1"/>
    <property type="molecule type" value="Genomic_DNA"/>
</dbReference>
<dbReference type="PANTHER" id="PTHR41521">
    <property type="match status" value="1"/>
</dbReference>
<proteinExistence type="predicted"/>
<dbReference type="InterPro" id="IPR010753">
    <property type="entry name" value="DUF1330"/>
</dbReference>
<dbReference type="AlphaFoldDB" id="A0A381PWM6"/>